<gene>
    <name evidence="2" type="ORF">FGO68_gene14381</name>
</gene>
<dbReference type="AlphaFoldDB" id="A0A8J8NC98"/>
<name>A0A8J8NC98_HALGN</name>
<sequence length="268" mass="29245">MHPDQTRSHAINQISSPLAMRSGRRPSKQTPFGVMGQKANGKIGRRESSPLNNLVNQNGKNFIKVEGPIHMLAQRNTQNFNHTAGAYGGGIPLGQQHMPVTKNHNSSTNKKRRKTVGGGLLHPSFAPPTVASQVIGSHNNSGVNNQIKRSDISQGGENYSFNQSERKLVGNIGKFLCGSSDGDAEDEENMMNNVAHNKFSRDLSLAASFTPNHSGVKIPVGRHHPHVQPQTHQALNDDNLEGEFYENDGTPTQFNSRGSVVVRQFQSD</sequence>
<protein>
    <submittedName>
        <fullName evidence="2">Uncharacterized protein</fullName>
    </submittedName>
</protein>
<keyword evidence="3" id="KW-1185">Reference proteome</keyword>
<dbReference type="Proteomes" id="UP000785679">
    <property type="component" value="Unassembled WGS sequence"/>
</dbReference>
<evidence type="ECO:0000313" key="3">
    <source>
        <dbReference type="Proteomes" id="UP000785679"/>
    </source>
</evidence>
<reference evidence="2" key="1">
    <citation type="submission" date="2019-06" db="EMBL/GenBank/DDBJ databases">
        <authorList>
            <person name="Zheng W."/>
        </authorList>
    </citation>
    <scope>NUCLEOTIDE SEQUENCE</scope>
    <source>
        <strain evidence="2">QDHG01</strain>
    </source>
</reference>
<dbReference type="EMBL" id="RRYP01023314">
    <property type="protein sequence ID" value="TNV72252.1"/>
    <property type="molecule type" value="Genomic_DNA"/>
</dbReference>
<comment type="caution">
    <text evidence="2">The sequence shown here is derived from an EMBL/GenBank/DDBJ whole genome shotgun (WGS) entry which is preliminary data.</text>
</comment>
<feature type="region of interest" description="Disordered" evidence="1">
    <location>
        <begin position="1"/>
        <end position="54"/>
    </location>
</feature>
<accession>A0A8J8NC98</accession>
<evidence type="ECO:0000313" key="2">
    <source>
        <dbReference type="EMBL" id="TNV72252.1"/>
    </source>
</evidence>
<evidence type="ECO:0000256" key="1">
    <source>
        <dbReference type="SAM" id="MobiDB-lite"/>
    </source>
</evidence>
<proteinExistence type="predicted"/>
<organism evidence="2 3">
    <name type="scientific">Halteria grandinella</name>
    <dbReference type="NCBI Taxonomy" id="5974"/>
    <lineage>
        <taxon>Eukaryota</taxon>
        <taxon>Sar</taxon>
        <taxon>Alveolata</taxon>
        <taxon>Ciliophora</taxon>
        <taxon>Intramacronucleata</taxon>
        <taxon>Spirotrichea</taxon>
        <taxon>Stichotrichia</taxon>
        <taxon>Sporadotrichida</taxon>
        <taxon>Halteriidae</taxon>
        <taxon>Halteria</taxon>
    </lineage>
</organism>